<keyword evidence="2" id="KW-1185">Reference proteome</keyword>
<gene>
    <name evidence="1" type="ORF">F9K91_06365</name>
</gene>
<evidence type="ECO:0000313" key="2">
    <source>
        <dbReference type="Proteomes" id="UP000430843"/>
    </source>
</evidence>
<proteinExistence type="predicted"/>
<organism evidence="1 2">
    <name type="scientific">Brucella tritici</name>
    <dbReference type="NCBI Taxonomy" id="94626"/>
    <lineage>
        <taxon>Bacteria</taxon>
        <taxon>Pseudomonadati</taxon>
        <taxon>Pseudomonadota</taxon>
        <taxon>Alphaproteobacteria</taxon>
        <taxon>Hyphomicrobiales</taxon>
        <taxon>Brucellaceae</taxon>
        <taxon>Brucella/Ochrobactrum group</taxon>
        <taxon>Brucella</taxon>
    </lineage>
</organism>
<reference evidence="1 2" key="1">
    <citation type="submission" date="2019-09" db="EMBL/GenBank/DDBJ databases">
        <title>Taxonomic organization of the family Brucellaceae based on a phylogenomic approach.</title>
        <authorList>
            <person name="Leclercq S."/>
            <person name="Cloeckaert A."/>
            <person name="Zygmunt M.S."/>
        </authorList>
    </citation>
    <scope>NUCLEOTIDE SEQUENCE [LARGE SCALE GENOMIC DNA]</scope>
    <source>
        <strain evidence="1 2">LMG 18957</strain>
    </source>
</reference>
<name>A0A833CLM0_9HYPH</name>
<evidence type="ECO:0000313" key="1">
    <source>
        <dbReference type="EMBL" id="KAB2666229.1"/>
    </source>
</evidence>
<dbReference type="Proteomes" id="UP000430843">
    <property type="component" value="Unassembled WGS sequence"/>
</dbReference>
<dbReference type="AlphaFoldDB" id="A0A833CLM0"/>
<dbReference type="EMBL" id="WBWA01000004">
    <property type="protein sequence ID" value="KAB2666229.1"/>
    <property type="molecule type" value="Genomic_DNA"/>
</dbReference>
<sequence>MVLIIPPRTMRSQPSPDQLRHEFLKESFRYVHAFPMDGPSKEPYRPHLERFGPNGATGTARIFASSHFPTQNRFALLLEMLQL</sequence>
<accession>A0A833CLM0</accession>
<protein>
    <submittedName>
        <fullName evidence="1">Uncharacterized protein</fullName>
    </submittedName>
</protein>
<comment type="caution">
    <text evidence="1">The sequence shown here is derived from an EMBL/GenBank/DDBJ whole genome shotgun (WGS) entry which is preliminary data.</text>
</comment>